<feature type="chain" id="PRO_5020730800" evidence="1">
    <location>
        <begin position="20"/>
        <end position="98"/>
    </location>
</feature>
<dbReference type="InterPro" id="IPR058067">
    <property type="entry name" value="CC_3452-like"/>
</dbReference>
<keyword evidence="3" id="KW-1185">Reference proteome</keyword>
<dbReference type="OrthoDB" id="7594837at2"/>
<sequence>MRSLVVTAAALAFALPATAAPTGQYRATFAEAPAKASFVTRNTIWKCTGATCVAPRNGARDAIMCELAAREAGTLQSFAVADAVFDADALAKCNARAR</sequence>
<dbReference type="Proteomes" id="UP000309138">
    <property type="component" value="Unassembled WGS sequence"/>
</dbReference>
<protein>
    <submittedName>
        <fullName evidence="2">Uncharacterized protein</fullName>
    </submittedName>
</protein>
<accession>A0A4U1L8F1</accession>
<dbReference type="EMBL" id="SWKR01000001">
    <property type="protein sequence ID" value="TKD53074.1"/>
    <property type="molecule type" value="Genomic_DNA"/>
</dbReference>
<reference evidence="2 3" key="1">
    <citation type="submission" date="2019-04" db="EMBL/GenBank/DDBJ databases">
        <authorList>
            <person name="Yang Y."/>
            <person name="Wei D."/>
        </authorList>
    </citation>
    <scope>NUCLEOTIDE SEQUENCE [LARGE SCALE GENOMIC DNA]</scope>
    <source>
        <strain evidence="2 3">L-1-4w-11</strain>
    </source>
</reference>
<dbReference type="Pfam" id="PF26624">
    <property type="entry name" value="DUF8200"/>
    <property type="match status" value="1"/>
</dbReference>
<evidence type="ECO:0000256" key="1">
    <source>
        <dbReference type="SAM" id="SignalP"/>
    </source>
</evidence>
<proteinExistence type="predicted"/>
<evidence type="ECO:0000313" key="3">
    <source>
        <dbReference type="Proteomes" id="UP000309138"/>
    </source>
</evidence>
<keyword evidence="1" id="KW-0732">Signal</keyword>
<comment type="caution">
    <text evidence="2">The sequence shown here is derived from an EMBL/GenBank/DDBJ whole genome shotgun (WGS) entry which is preliminary data.</text>
</comment>
<feature type="signal peptide" evidence="1">
    <location>
        <begin position="1"/>
        <end position="19"/>
    </location>
</feature>
<dbReference type="AlphaFoldDB" id="A0A4U1L8F1"/>
<organism evidence="2 3">
    <name type="scientific">Sphingomonas baiyangensis</name>
    <dbReference type="NCBI Taxonomy" id="2572576"/>
    <lineage>
        <taxon>Bacteria</taxon>
        <taxon>Pseudomonadati</taxon>
        <taxon>Pseudomonadota</taxon>
        <taxon>Alphaproteobacteria</taxon>
        <taxon>Sphingomonadales</taxon>
        <taxon>Sphingomonadaceae</taxon>
        <taxon>Sphingomonas</taxon>
    </lineage>
</organism>
<gene>
    <name evidence="2" type="ORF">FBR43_01665</name>
</gene>
<dbReference type="RefSeq" id="WP_136941494.1">
    <property type="nucleotide sequence ID" value="NZ_SWKR01000001.1"/>
</dbReference>
<name>A0A4U1L8F1_9SPHN</name>
<dbReference type="NCBIfam" id="NF047636">
    <property type="entry name" value="CC_3452_fam"/>
    <property type="match status" value="1"/>
</dbReference>
<evidence type="ECO:0000313" key="2">
    <source>
        <dbReference type="EMBL" id="TKD53074.1"/>
    </source>
</evidence>
<dbReference type="InterPro" id="IPR058513">
    <property type="entry name" value="DUF8200"/>
</dbReference>